<dbReference type="PANTHER" id="PTHR11690">
    <property type="entry name" value="AMILORIDE-SENSITIVE SODIUM CHANNEL-RELATED"/>
    <property type="match status" value="1"/>
</dbReference>
<comment type="similarity">
    <text evidence="2 13">Belongs to the amiloride-sensitive sodium channel (TC 1.A.6) family.</text>
</comment>
<evidence type="ECO:0000256" key="4">
    <source>
        <dbReference type="ARBA" id="ARBA00022461"/>
    </source>
</evidence>
<evidence type="ECO:0000256" key="5">
    <source>
        <dbReference type="ARBA" id="ARBA00022692"/>
    </source>
</evidence>
<name>A0A811M4G4_BURXY</name>
<evidence type="ECO:0000256" key="13">
    <source>
        <dbReference type="RuleBase" id="RU000679"/>
    </source>
</evidence>
<dbReference type="Gene3D" id="1.10.287.770">
    <property type="entry name" value="YojJ-like"/>
    <property type="match status" value="1"/>
</dbReference>
<feature type="transmembrane region" description="Helical" evidence="14">
    <location>
        <begin position="424"/>
        <end position="444"/>
    </location>
</feature>
<accession>A0A811M4G4</accession>
<keyword evidence="7" id="KW-0915">Sodium</keyword>
<evidence type="ECO:0000256" key="14">
    <source>
        <dbReference type="SAM" id="Phobius"/>
    </source>
</evidence>
<keyword evidence="3 13" id="KW-0813">Transport</keyword>
<evidence type="ECO:0000256" key="7">
    <source>
        <dbReference type="ARBA" id="ARBA00023053"/>
    </source>
</evidence>
<dbReference type="Proteomes" id="UP000659654">
    <property type="component" value="Unassembled WGS sequence"/>
</dbReference>
<evidence type="ECO:0000313" key="16">
    <source>
        <dbReference type="Proteomes" id="UP000659654"/>
    </source>
</evidence>
<sequence length="455" mass="53531">MRQKCNGRLPKKHSKNCPERYLWRYELHGLSQVIVAKTLTSRIVWVVLVLLCLLIAVFFTDKVVSEYIARQTATLITFKRVNRLQLPIIVVCPKNPDAINMEAVKKEIRSRFIFTTEKDTIDLISFAIAGSGLANMEPVVSQWTMLKIQRLNSLLLRWKGDRNYTQFYNDLFFKNGYKCEDMFHSCFIGYDEFDCCEKFRPQYVMLRGKCFRMQQHFQTDPDYHGRVALQIKQLPSPIVESSKLQPQAVIFCSDNDTDISTFPRFYVNMNESIFVRFVARFLRMSPWESECSMLDEDKGRATCYVKKYHEYRVLNPLNCSLFYLKHRAERYEVCAPLDIVYNYNVVVNGALGFIDDKRCLPHCNRWYYEFKITRSEISLRFQPKNTTFFRFESGFADLKYELYEEIRTTTLPGFVSQIGGQSGLFLGFSVMTLVQFFLLAFRLARYAVTVLKKRE</sequence>
<evidence type="ECO:0000256" key="9">
    <source>
        <dbReference type="ARBA" id="ARBA00023136"/>
    </source>
</evidence>
<keyword evidence="6 14" id="KW-1133">Transmembrane helix</keyword>
<dbReference type="InterPro" id="IPR001873">
    <property type="entry name" value="ENaC"/>
</dbReference>
<dbReference type="OrthoDB" id="5874059at2759"/>
<evidence type="ECO:0000256" key="1">
    <source>
        <dbReference type="ARBA" id="ARBA00004141"/>
    </source>
</evidence>
<keyword evidence="4 13" id="KW-0894">Sodium channel</keyword>
<organism evidence="15 16">
    <name type="scientific">Bursaphelenchus xylophilus</name>
    <name type="common">Pinewood nematode worm</name>
    <name type="synonym">Aphelenchoides xylophilus</name>
    <dbReference type="NCBI Taxonomy" id="6326"/>
    <lineage>
        <taxon>Eukaryota</taxon>
        <taxon>Metazoa</taxon>
        <taxon>Ecdysozoa</taxon>
        <taxon>Nematoda</taxon>
        <taxon>Chromadorea</taxon>
        <taxon>Rhabditida</taxon>
        <taxon>Tylenchina</taxon>
        <taxon>Tylenchomorpha</taxon>
        <taxon>Aphelenchoidea</taxon>
        <taxon>Aphelenchoididae</taxon>
        <taxon>Bursaphelenchus</taxon>
    </lineage>
</organism>
<evidence type="ECO:0000256" key="10">
    <source>
        <dbReference type="ARBA" id="ARBA00023180"/>
    </source>
</evidence>
<dbReference type="EMBL" id="CAJFDI010000006">
    <property type="protein sequence ID" value="CAD5235485.1"/>
    <property type="molecule type" value="Genomic_DNA"/>
</dbReference>
<reference evidence="15" key="1">
    <citation type="submission" date="2020-09" db="EMBL/GenBank/DDBJ databases">
        <authorList>
            <person name="Kikuchi T."/>
        </authorList>
    </citation>
    <scope>NUCLEOTIDE SEQUENCE</scope>
    <source>
        <strain evidence="15">Ka4C1</strain>
    </source>
</reference>
<keyword evidence="9 14" id="KW-0472">Membrane</keyword>
<gene>
    <name evidence="15" type="ORF">BXYJ_LOCUS15576</name>
</gene>
<dbReference type="EMBL" id="CAJFCV020000006">
    <property type="protein sequence ID" value="CAG9131918.1"/>
    <property type="molecule type" value="Genomic_DNA"/>
</dbReference>
<keyword evidence="16" id="KW-1185">Reference proteome</keyword>
<evidence type="ECO:0000256" key="3">
    <source>
        <dbReference type="ARBA" id="ARBA00022448"/>
    </source>
</evidence>
<evidence type="ECO:0000313" key="15">
    <source>
        <dbReference type="EMBL" id="CAD5235485.1"/>
    </source>
</evidence>
<evidence type="ECO:0000256" key="6">
    <source>
        <dbReference type="ARBA" id="ARBA00022989"/>
    </source>
</evidence>
<dbReference type="Proteomes" id="UP000582659">
    <property type="component" value="Unassembled WGS sequence"/>
</dbReference>
<keyword evidence="10" id="KW-0325">Glycoprotein</keyword>
<dbReference type="Pfam" id="PF00858">
    <property type="entry name" value="ASC"/>
    <property type="match status" value="1"/>
</dbReference>
<dbReference type="GO" id="GO:0015280">
    <property type="term" value="F:ligand-gated sodium channel activity"/>
    <property type="evidence" value="ECO:0007669"/>
    <property type="project" value="TreeGrafter"/>
</dbReference>
<evidence type="ECO:0000256" key="8">
    <source>
        <dbReference type="ARBA" id="ARBA00023065"/>
    </source>
</evidence>
<keyword evidence="12 13" id="KW-0407">Ion channel</keyword>
<dbReference type="GO" id="GO:0005886">
    <property type="term" value="C:plasma membrane"/>
    <property type="evidence" value="ECO:0007669"/>
    <property type="project" value="TreeGrafter"/>
</dbReference>
<evidence type="ECO:0000256" key="11">
    <source>
        <dbReference type="ARBA" id="ARBA00023201"/>
    </source>
</evidence>
<feature type="transmembrane region" description="Helical" evidence="14">
    <location>
        <begin position="43"/>
        <end position="60"/>
    </location>
</feature>
<dbReference type="AlphaFoldDB" id="A0A811M4G4"/>
<comment type="caution">
    <text evidence="15">The sequence shown here is derived from an EMBL/GenBank/DDBJ whole genome shotgun (WGS) entry which is preliminary data.</text>
</comment>
<dbReference type="PANTHER" id="PTHR11690:SF1">
    <property type="entry name" value="DEGENERIN LIKE"/>
    <property type="match status" value="1"/>
</dbReference>
<comment type="subcellular location">
    <subcellularLocation>
        <location evidence="1">Membrane</location>
        <topology evidence="1">Multi-pass membrane protein</topology>
    </subcellularLocation>
</comment>
<protein>
    <submittedName>
        <fullName evidence="15">(pine wood nematode) hypothetical protein</fullName>
    </submittedName>
</protein>
<dbReference type="PRINTS" id="PR01078">
    <property type="entry name" value="AMINACHANNEL"/>
</dbReference>
<evidence type="ECO:0000256" key="12">
    <source>
        <dbReference type="ARBA" id="ARBA00023303"/>
    </source>
</evidence>
<keyword evidence="11 13" id="KW-0739">Sodium transport</keyword>
<keyword evidence="8 13" id="KW-0406">Ion transport</keyword>
<proteinExistence type="inferred from homology"/>
<evidence type="ECO:0000256" key="2">
    <source>
        <dbReference type="ARBA" id="ARBA00007193"/>
    </source>
</evidence>
<keyword evidence="5 13" id="KW-0812">Transmembrane</keyword>